<dbReference type="EMBL" id="SBHS01000006">
    <property type="protein sequence ID" value="TWU75927.1"/>
    <property type="molecule type" value="Genomic_DNA"/>
</dbReference>
<feature type="signal peptide" evidence="1">
    <location>
        <begin position="1"/>
        <end position="15"/>
    </location>
</feature>
<organism evidence="2 3">
    <name type="scientific">Metarhizium rileyi (strain RCEF 4871)</name>
    <name type="common">Nomuraea rileyi</name>
    <dbReference type="NCBI Taxonomy" id="1649241"/>
    <lineage>
        <taxon>Eukaryota</taxon>
        <taxon>Fungi</taxon>
        <taxon>Dikarya</taxon>
        <taxon>Ascomycota</taxon>
        <taxon>Pezizomycotina</taxon>
        <taxon>Sordariomycetes</taxon>
        <taxon>Hypocreomycetidae</taxon>
        <taxon>Hypocreales</taxon>
        <taxon>Clavicipitaceae</taxon>
        <taxon>Metarhizium</taxon>
    </lineage>
</organism>
<proteinExistence type="predicted"/>
<keyword evidence="1" id="KW-0732">Signal</keyword>
<dbReference type="AlphaFoldDB" id="A0A5C6GGH6"/>
<sequence>MRLLPLILLSTAILAGTPYDFFPDRPGKWQTDDEDIWVNKQISSIYLSPTDQREHWGIDVAPWDMVELIDTHCPDRRCNVNITVPSAVLIRDNERPVLTNVTLRFSGYFENAGFKGTKRDFIEVIKLLLRVTYNPLQTEFLNYADVSTKNISEAAYNAPGYRAVYTGPKVIYARINNDNDDHLVMPYVTILVDSGASRPLPRPSGFCADFTTRRTALLDAMSHKFGKELVIYRMGCIIPKKDDSTFMHQKEDAKDDLACKKNTNASCRAAV</sequence>
<reference evidence="3" key="1">
    <citation type="submission" date="2018-12" db="EMBL/GenBank/DDBJ databases">
        <title>The complete genome of Metarhizium rileyi, a key fungal pathogen of Lepidoptera.</title>
        <authorList>
            <person name="Binneck E."/>
            <person name="Lastra C.C.L."/>
            <person name="Sosa-Gomez D.R."/>
        </authorList>
    </citation>
    <scope>NUCLEOTIDE SEQUENCE [LARGE SCALE GENOMIC DNA]</scope>
    <source>
        <strain evidence="3">Cep018-CH2</strain>
    </source>
</reference>
<evidence type="ECO:0000313" key="3">
    <source>
        <dbReference type="Proteomes" id="UP000317257"/>
    </source>
</evidence>
<evidence type="ECO:0000256" key="1">
    <source>
        <dbReference type="SAM" id="SignalP"/>
    </source>
</evidence>
<protein>
    <submittedName>
        <fullName evidence="2">Uncharacterized protein</fullName>
    </submittedName>
</protein>
<evidence type="ECO:0000313" key="2">
    <source>
        <dbReference type="EMBL" id="TWU75927.1"/>
    </source>
</evidence>
<gene>
    <name evidence="2" type="ORF">ED733_006273</name>
</gene>
<dbReference type="Proteomes" id="UP000317257">
    <property type="component" value="Unassembled WGS sequence"/>
</dbReference>
<comment type="caution">
    <text evidence="2">The sequence shown here is derived from an EMBL/GenBank/DDBJ whole genome shotgun (WGS) entry which is preliminary data.</text>
</comment>
<accession>A0A5C6GGH6</accession>
<name>A0A5C6GGH6_METRR</name>
<feature type="chain" id="PRO_5022998329" evidence="1">
    <location>
        <begin position="16"/>
        <end position="271"/>
    </location>
</feature>